<reference evidence="11" key="1">
    <citation type="journal article" date="2022" name="bioRxiv">
        <title>Sequencing and chromosome-scale assembly of the giantPleurodeles waltlgenome.</title>
        <authorList>
            <person name="Brown T."/>
            <person name="Elewa A."/>
            <person name="Iarovenko S."/>
            <person name="Subramanian E."/>
            <person name="Araus A.J."/>
            <person name="Petzold A."/>
            <person name="Susuki M."/>
            <person name="Suzuki K.-i.T."/>
            <person name="Hayashi T."/>
            <person name="Toyoda A."/>
            <person name="Oliveira C."/>
            <person name="Osipova E."/>
            <person name="Leigh N.D."/>
            <person name="Simon A."/>
            <person name="Yun M.H."/>
        </authorList>
    </citation>
    <scope>NUCLEOTIDE SEQUENCE</scope>
    <source>
        <strain evidence="11">20211129_DDA</strain>
        <tissue evidence="11">Liver</tissue>
    </source>
</reference>
<keyword evidence="2" id="KW-0963">Cytoplasm</keyword>
<evidence type="ECO:0000256" key="8">
    <source>
        <dbReference type="ARBA" id="ARBA00037822"/>
    </source>
</evidence>
<keyword evidence="7" id="KW-0966">Cell projection</keyword>
<evidence type="ECO:0000256" key="9">
    <source>
        <dbReference type="ARBA" id="ARBA00038319"/>
    </source>
</evidence>
<dbReference type="GO" id="GO:0060091">
    <property type="term" value="C:kinocilium"/>
    <property type="evidence" value="ECO:0007669"/>
    <property type="project" value="UniProtKB-SubCell"/>
</dbReference>
<dbReference type="GO" id="GO:0035082">
    <property type="term" value="P:axoneme assembly"/>
    <property type="evidence" value="ECO:0007669"/>
    <property type="project" value="InterPro"/>
</dbReference>
<keyword evidence="12" id="KW-1185">Reference proteome</keyword>
<dbReference type="GO" id="GO:0060294">
    <property type="term" value="P:cilium movement involved in cell motility"/>
    <property type="evidence" value="ECO:0007669"/>
    <property type="project" value="TreeGrafter"/>
</dbReference>
<evidence type="ECO:0000256" key="2">
    <source>
        <dbReference type="ARBA" id="ARBA00022490"/>
    </source>
</evidence>
<sequence length="239" mass="27021">MEAQGLHASLELVSGCGHVLSLEQRAALRSSLLLLQRDYRYRRVLLWGRILGLRGDYFIARGEEEPGPEEEPEQLRGLKTLYSLNCIDWSLLPPATDEIIEQCSHVKGRFVGDPSHEYEYTEKKMVGEGDAAYTEEITIPIKEETRLVGTIALIEREAAVVPRGAYIKTPLGHIQVNRSFPGLTVSEAKKLSSYFHFTDALEPKKRSLLEKADLEPSIDFLESLEHDVPKGERTYSLHM</sequence>
<evidence type="ECO:0000313" key="11">
    <source>
        <dbReference type="EMBL" id="KAJ1148413.1"/>
    </source>
</evidence>
<organism evidence="11 12">
    <name type="scientific">Pleurodeles waltl</name>
    <name type="common">Iberian ribbed newt</name>
    <dbReference type="NCBI Taxonomy" id="8319"/>
    <lineage>
        <taxon>Eukaryota</taxon>
        <taxon>Metazoa</taxon>
        <taxon>Chordata</taxon>
        <taxon>Craniata</taxon>
        <taxon>Vertebrata</taxon>
        <taxon>Euteleostomi</taxon>
        <taxon>Amphibia</taxon>
        <taxon>Batrachia</taxon>
        <taxon>Caudata</taxon>
        <taxon>Salamandroidea</taxon>
        <taxon>Salamandridae</taxon>
        <taxon>Pleurodelinae</taxon>
        <taxon>Pleurodeles</taxon>
    </lineage>
</organism>
<dbReference type="InterPro" id="IPR055316">
    <property type="entry name" value="RSP9"/>
</dbReference>
<proteinExistence type="inferred from homology"/>
<evidence type="ECO:0000256" key="5">
    <source>
        <dbReference type="ARBA" id="ARBA00023069"/>
    </source>
</evidence>
<evidence type="ECO:0000256" key="7">
    <source>
        <dbReference type="ARBA" id="ARBA00023273"/>
    </source>
</evidence>
<keyword evidence="5" id="KW-0969">Cilium</keyword>
<evidence type="ECO:0000256" key="1">
    <source>
        <dbReference type="ARBA" id="ARBA00004611"/>
    </source>
</evidence>
<evidence type="ECO:0000256" key="6">
    <source>
        <dbReference type="ARBA" id="ARBA00023212"/>
    </source>
</evidence>
<dbReference type="GO" id="GO:0044458">
    <property type="term" value="P:motile cilium assembly"/>
    <property type="evidence" value="ECO:0007669"/>
    <property type="project" value="TreeGrafter"/>
</dbReference>
<comment type="caution">
    <text evidence="11">The sequence shown here is derived from an EMBL/GenBank/DDBJ whole genome shotgun (WGS) entry which is preliminary data.</text>
</comment>
<dbReference type="PANTHER" id="PTHR22069:SF0">
    <property type="entry name" value="RADIAL SPOKE HEAD PROTEIN 9 HOMOLOG"/>
    <property type="match status" value="1"/>
</dbReference>
<keyword evidence="3" id="KW-0970">Cilium biogenesis/degradation</keyword>
<dbReference type="EMBL" id="JANPWB010000009">
    <property type="protein sequence ID" value="KAJ1148413.1"/>
    <property type="molecule type" value="Genomic_DNA"/>
</dbReference>
<protein>
    <recommendedName>
        <fullName evidence="10">Radial spoke head protein 9 homolog</fullName>
    </recommendedName>
</protein>
<dbReference type="PANTHER" id="PTHR22069">
    <property type="entry name" value="MITOCHONDRIAL RIBOSOMAL PROTEIN S18"/>
    <property type="match status" value="1"/>
</dbReference>
<gene>
    <name evidence="11" type="ORF">NDU88_001249</name>
</gene>
<accession>A0AAV7RCA0</accession>
<evidence type="ECO:0000313" key="12">
    <source>
        <dbReference type="Proteomes" id="UP001066276"/>
    </source>
</evidence>
<keyword evidence="6" id="KW-0206">Cytoskeleton</keyword>
<evidence type="ECO:0000256" key="3">
    <source>
        <dbReference type="ARBA" id="ARBA00022794"/>
    </source>
</evidence>
<comment type="subcellular location">
    <subcellularLocation>
        <location evidence="8">Cell projection</location>
        <location evidence="8">Kinocilium</location>
    </subcellularLocation>
    <subcellularLocation>
        <location evidence="1">Cytoplasm</location>
        <location evidence="1">Cytoskeleton</location>
        <location evidence="1">Flagellum axoneme</location>
    </subcellularLocation>
</comment>
<keyword evidence="4" id="KW-0282">Flagellum</keyword>
<evidence type="ECO:0000256" key="10">
    <source>
        <dbReference type="ARBA" id="ARBA00041080"/>
    </source>
</evidence>
<name>A0AAV7RCA0_PLEWA</name>
<dbReference type="GO" id="GO:0005930">
    <property type="term" value="C:axoneme"/>
    <property type="evidence" value="ECO:0007669"/>
    <property type="project" value="TreeGrafter"/>
</dbReference>
<dbReference type="Proteomes" id="UP001066276">
    <property type="component" value="Chromosome 5"/>
</dbReference>
<dbReference type="AlphaFoldDB" id="A0AAV7RCA0"/>
<evidence type="ECO:0000256" key="4">
    <source>
        <dbReference type="ARBA" id="ARBA00022846"/>
    </source>
</evidence>
<comment type="similarity">
    <text evidence="9">Belongs to the flagellar radial spoke RSP9 family.</text>
</comment>